<dbReference type="EMBL" id="BARS01049265">
    <property type="protein sequence ID" value="GAG31070.1"/>
    <property type="molecule type" value="Genomic_DNA"/>
</dbReference>
<organism evidence="2">
    <name type="scientific">marine sediment metagenome</name>
    <dbReference type="NCBI Taxonomy" id="412755"/>
    <lineage>
        <taxon>unclassified sequences</taxon>
        <taxon>metagenomes</taxon>
        <taxon>ecological metagenomes</taxon>
    </lineage>
</organism>
<evidence type="ECO:0000259" key="1">
    <source>
        <dbReference type="Pfam" id="PF00725"/>
    </source>
</evidence>
<protein>
    <recommendedName>
        <fullName evidence="1">3-hydroxyacyl-CoA dehydrogenase C-terminal domain-containing protein</fullName>
    </recommendedName>
</protein>
<gene>
    <name evidence="2" type="ORF">S01H1_73714</name>
</gene>
<dbReference type="InterPro" id="IPR013328">
    <property type="entry name" value="6PGD_dom2"/>
</dbReference>
<name>X0WKA2_9ZZZZ</name>
<dbReference type="GO" id="GO:0006631">
    <property type="term" value="P:fatty acid metabolic process"/>
    <property type="evidence" value="ECO:0007669"/>
    <property type="project" value="InterPro"/>
</dbReference>
<reference evidence="2" key="1">
    <citation type="journal article" date="2014" name="Front. Microbiol.">
        <title>High frequency of phylogenetically diverse reductive dehalogenase-homologous genes in deep subseafloor sedimentary metagenomes.</title>
        <authorList>
            <person name="Kawai M."/>
            <person name="Futagami T."/>
            <person name="Toyoda A."/>
            <person name="Takaki Y."/>
            <person name="Nishi S."/>
            <person name="Hori S."/>
            <person name="Arai W."/>
            <person name="Tsubouchi T."/>
            <person name="Morono Y."/>
            <person name="Uchiyama I."/>
            <person name="Ito T."/>
            <person name="Fujiyama A."/>
            <person name="Inagaki F."/>
            <person name="Takami H."/>
        </authorList>
    </citation>
    <scope>NUCLEOTIDE SEQUENCE</scope>
    <source>
        <strain evidence="2">Expedition CK06-06</strain>
    </source>
</reference>
<sequence>GAVLQAARDIVESGIASVEEVDLAVSTGIGLRWALYGPFAVTYFNTPSHLIDRYGISGLVAEGFQEHSLMKGKTFDEMVRWRNGKLMDMLRVLEHTD</sequence>
<dbReference type="Pfam" id="PF00725">
    <property type="entry name" value="3HCDH"/>
    <property type="match status" value="1"/>
</dbReference>
<comment type="caution">
    <text evidence="2">The sequence shown here is derived from an EMBL/GenBank/DDBJ whole genome shotgun (WGS) entry which is preliminary data.</text>
</comment>
<dbReference type="InterPro" id="IPR006108">
    <property type="entry name" value="3HC_DH_C"/>
</dbReference>
<feature type="domain" description="3-hydroxyacyl-CoA dehydrogenase C-terminal" evidence="1">
    <location>
        <begin position="2"/>
        <end position="82"/>
    </location>
</feature>
<evidence type="ECO:0000313" key="2">
    <source>
        <dbReference type="EMBL" id="GAG31070.1"/>
    </source>
</evidence>
<dbReference type="Gene3D" id="1.10.1040.10">
    <property type="entry name" value="N-(1-d-carboxylethyl)-l-norvaline Dehydrogenase, domain 2"/>
    <property type="match status" value="1"/>
</dbReference>
<accession>X0WKA2</accession>
<dbReference type="SUPFAM" id="SSF48179">
    <property type="entry name" value="6-phosphogluconate dehydrogenase C-terminal domain-like"/>
    <property type="match status" value="1"/>
</dbReference>
<dbReference type="GO" id="GO:0016616">
    <property type="term" value="F:oxidoreductase activity, acting on the CH-OH group of donors, NAD or NADP as acceptor"/>
    <property type="evidence" value="ECO:0007669"/>
    <property type="project" value="InterPro"/>
</dbReference>
<dbReference type="AlphaFoldDB" id="X0WKA2"/>
<feature type="non-terminal residue" evidence="2">
    <location>
        <position position="1"/>
    </location>
</feature>
<proteinExistence type="predicted"/>
<dbReference type="InterPro" id="IPR008927">
    <property type="entry name" value="6-PGluconate_DH-like_C_sf"/>
</dbReference>